<organism evidence="1 2">
    <name type="scientific">Saccharicrinis carchari</name>
    <dbReference type="NCBI Taxonomy" id="1168039"/>
    <lineage>
        <taxon>Bacteria</taxon>
        <taxon>Pseudomonadati</taxon>
        <taxon>Bacteroidota</taxon>
        <taxon>Bacteroidia</taxon>
        <taxon>Marinilabiliales</taxon>
        <taxon>Marinilabiliaceae</taxon>
        <taxon>Saccharicrinis</taxon>
    </lineage>
</organism>
<keyword evidence="2" id="KW-1185">Reference proteome</keyword>
<gene>
    <name evidence="1" type="ORF">SAMN06265379_10287</name>
</gene>
<protein>
    <submittedName>
        <fullName evidence="1">Uncharacterized protein</fullName>
    </submittedName>
</protein>
<sequence length="77" mass="9125">MFIIDFICHIACPDFLSGELAIIIIPLCERKLSWLVSSFLILSGLKYHHYFNKNKKKFYFLWEFNSSQNIIFVANSF</sequence>
<evidence type="ECO:0000313" key="1">
    <source>
        <dbReference type="EMBL" id="SMO50884.1"/>
    </source>
</evidence>
<proteinExistence type="predicted"/>
<dbReference type="AlphaFoldDB" id="A0A521BUL8"/>
<name>A0A521BUL8_SACCC</name>
<dbReference type="EMBL" id="FXTB01000002">
    <property type="protein sequence ID" value="SMO50884.1"/>
    <property type="molecule type" value="Genomic_DNA"/>
</dbReference>
<evidence type="ECO:0000313" key="2">
    <source>
        <dbReference type="Proteomes" id="UP000319040"/>
    </source>
</evidence>
<accession>A0A521BUL8</accession>
<reference evidence="1 2" key="1">
    <citation type="submission" date="2017-05" db="EMBL/GenBank/DDBJ databases">
        <authorList>
            <person name="Varghese N."/>
            <person name="Submissions S."/>
        </authorList>
    </citation>
    <scope>NUCLEOTIDE SEQUENCE [LARGE SCALE GENOMIC DNA]</scope>
    <source>
        <strain evidence="1 2">DSM 27040</strain>
    </source>
</reference>
<dbReference type="Proteomes" id="UP000319040">
    <property type="component" value="Unassembled WGS sequence"/>
</dbReference>